<keyword evidence="1" id="KW-0547">Nucleotide-binding</keyword>
<dbReference type="CDD" id="cd18793">
    <property type="entry name" value="SF2_C_SNF"/>
    <property type="match status" value="1"/>
</dbReference>
<proteinExistence type="predicted"/>
<dbReference type="FunFam" id="3.40.50.10810:FF:000094">
    <property type="entry name" value="DNA excision repair protein ERCC-6"/>
    <property type="match status" value="1"/>
</dbReference>
<gene>
    <name evidence="8" type="ORF">SAPIO_CDS7770</name>
</gene>
<evidence type="ECO:0000256" key="5">
    <source>
        <dbReference type="SAM" id="MobiDB-lite"/>
    </source>
</evidence>
<dbReference type="HOGENOM" id="CLU_000315_7_0_1"/>
<keyword evidence="2" id="KW-0378">Hydrolase</keyword>
<dbReference type="InterPro" id="IPR049730">
    <property type="entry name" value="SNF2/RAD54-like_C"/>
</dbReference>
<dbReference type="RefSeq" id="XP_016641393.1">
    <property type="nucleotide sequence ID" value="XM_016789566.1"/>
</dbReference>
<dbReference type="EMBL" id="JOWA01000110">
    <property type="protein sequence ID" value="KEZ41594.1"/>
    <property type="molecule type" value="Genomic_DNA"/>
</dbReference>
<dbReference type="Proteomes" id="UP000028545">
    <property type="component" value="Unassembled WGS sequence"/>
</dbReference>
<feature type="compositionally biased region" description="Acidic residues" evidence="5">
    <location>
        <begin position="303"/>
        <end position="318"/>
    </location>
</feature>
<dbReference type="OMA" id="ANHEDEK"/>
<sequence>MPDSQEPDTRHPPTDNPSSLDPHKPSDHGEAGDVASALQGLVDIQDHADIERDASAQARAAAIDKENKKDEDRIANLRSKIAKLEEQKKALAIEKTTKERIRAPKSQINAIVDKILSCSEKIADNLDEIIAFEGRIQQRQQDAAAAEAAAASSATTTQETRRAGPTQEEGEDRRAFLIRTGKITPFAAVPEVDEEEEEEEAGVNDVARQINIPDVAGGDEPQIQTSHQVLRQPGFGTQLLRPPIDDGASTDPAAANLETEFGLRPRKRQRVGEVATDEEEEDESPRKSRRSKKAKRPRRRQADEDEDYSAGVDGESDVVESSAEDGTKQHLVKLSVIDDAKESAYKARLSKWVNERKKLRASLPRADADREDDGEEEEWFKPTPGKPNKRIYEDYYLPEEVYDFLFPFQRVGIQWLAELHSRKEGGILCDEMGLGKTVQLISFIASLHFSKKLDGPVIILATTTLIAQWVRHFHQWWPPLRVSILHSTGTGMMNPKLEDDERFSSKPATKSDAARKIINDVVKGGHILLTTYRGLDTYLDELSEINWGYAVLDEGHHIRNRTTDAAKACKQLNTWHRIILSGTPIQNNLRELYSLFEFVNPGLLGDLRQFMEFFETPIKAGHHKGASTLSIATGDKCSKTLRDTIKPYMLRRIKADVANSLPPKSEQVFFCKLTPRQETIYREALDTPEVKRAFNFGGIAESQRRALFSAIEMLRKVCNHPDLLYKRNRSELPDYGHIDRSVKMQVLSELLRISKQFGHKTLVFSQSLDILDMIEKLLRSQNMSFLRMDGNTPNTERPHMVDEFNASPDLDVFLLTPQTGGVGLNLTGADRVILYDPAWNPAVDRQAIERAWRLGQTKPVKIYRLLTPGTIEEKMYRKQLYKQFVADNMLKDGNTNRYFDSTNLRDLFDYGYDAPEAPLFDNVKPTTPQKSSRGGVDARTQTLAHRGAGAGASAGASKESESRALNAVQKFGGVEDYKDPVADENDLLDAVVTSNAEAVYHHDDVVGARHRQPPEKRLTEQEAHRLNERTVQFLRQQSSRAHIARSSGRPSDARPTPNPIKAMSLGPDKSKWNLDKVKASIVNFVKRRGGKTQTKDLVTYFNREHRGIPSDLFKKALYAVCVEDESAVRGRSVWKLKPGL</sequence>
<dbReference type="InterPro" id="IPR027417">
    <property type="entry name" value="P-loop_NTPase"/>
</dbReference>
<evidence type="ECO:0000313" key="8">
    <source>
        <dbReference type="EMBL" id="KEZ41594.1"/>
    </source>
</evidence>
<dbReference type="GO" id="GO:0005524">
    <property type="term" value="F:ATP binding"/>
    <property type="evidence" value="ECO:0007669"/>
    <property type="project" value="InterPro"/>
</dbReference>
<feature type="compositionally biased region" description="Basic residues" evidence="5">
    <location>
        <begin position="287"/>
        <end position="299"/>
    </location>
</feature>
<dbReference type="OrthoDB" id="413460at2759"/>
<feature type="compositionally biased region" description="Low complexity" evidence="5">
    <location>
        <begin position="140"/>
        <end position="158"/>
    </location>
</feature>
<protein>
    <submittedName>
        <fullName evidence="8">DNA repair protein rhp26</fullName>
    </submittedName>
</protein>
<dbReference type="GeneID" id="27726842"/>
<keyword evidence="9" id="KW-1185">Reference proteome</keyword>
<dbReference type="GO" id="GO:0008094">
    <property type="term" value="F:ATP-dependent activity, acting on DNA"/>
    <property type="evidence" value="ECO:0007669"/>
    <property type="project" value="TreeGrafter"/>
</dbReference>
<evidence type="ECO:0000256" key="3">
    <source>
        <dbReference type="ARBA" id="ARBA00022840"/>
    </source>
</evidence>
<dbReference type="Gene3D" id="3.40.50.300">
    <property type="entry name" value="P-loop containing nucleotide triphosphate hydrolases"/>
    <property type="match status" value="1"/>
</dbReference>
<dbReference type="GO" id="GO:0016787">
    <property type="term" value="F:hydrolase activity"/>
    <property type="evidence" value="ECO:0007669"/>
    <property type="project" value="UniProtKB-KW"/>
</dbReference>
<feature type="domain" description="Helicase ATP-binding" evidence="6">
    <location>
        <begin position="417"/>
        <end position="602"/>
    </location>
</feature>
<dbReference type="InterPro" id="IPR050496">
    <property type="entry name" value="SNF2_RAD54_helicase_repair"/>
</dbReference>
<accession>A0A084G2N2</accession>
<evidence type="ECO:0000259" key="6">
    <source>
        <dbReference type="PROSITE" id="PS51192"/>
    </source>
</evidence>
<feature type="region of interest" description="Disordered" evidence="5">
    <location>
        <begin position="1"/>
        <end position="35"/>
    </location>
</feature>
<dbReference type="InterPro" id="IPR014001">
    <property type="entry name" value="Helicase_ATP-bd"/>
</dbReference>
<feature type="compositionally biased region" description="Basic and acidic residues" evidence="5">
    <location>
        <begin position="21"/>
        <end position="31"/>
    </location>
</feature>
<feature type="coiled-coil region" evidence="4">
    <location>
        <begin position="60"/>
        <end position="101"/>
    </location>
</feature>
<dbReference type="Gene3D" id="3.40.50.10810">
    <property type="entry name" value="Tandem AAA-ATPase domain"/>
    <property type="match status" value="1"/>
</dbReference>
<dbReference type="InterPro" id="IPR000330">
    <property type="entry name" value="SNF2_N"/>
</dbReference>
<evidence type="ECO:0000256" key="4">
    <source>
        <dbReference type="SAM" id="Coils"/>
    </source>
</evidence>
<evidence type="ECO:0000256" key="1">
    <source>
        <dbReference type="ARBA" id="ARBA00022741"/>
    </source>
</evidence>
<comment type="caution">
    <text evidence="8">The sequence shown here is derived from an EMBL/GenBank/DDBJ whole genome shotgun (WGS) entry which is preliminary data.</text>
</comment>
<evidence type="ECO:0000256" key="2">
    <source>
        <dbReference type="ARBA" id="ARBA00022801"/>
    </source>
</evidence>
<dbReference type="KEGG" id="sapo:SAPIO_CDS7770"/>
<name>A0A084G2N2_PSEDA</name>
<feature type="compositionally biased region" description="Acidic residues" evidence="5">
    <location>
        <begin position="191"/>
        <end position="202"/>
    </location>
</feature>
<evidence type="ECO:0000259" key="7">
    <source>
        <dbReference type="PROSITE" id="PS51194"/>
    </source>
</evidence>
<dbReference type="PANTHER" id="PTHR45629">
    <property type="entry name" value="SNF2/RAD54 FAMILY MEMBER"/>
    <property type="match status" value="1"/>
</dbReference>
<dbReference type="VEuPathDB" id="FungiDB:SAPIO_CDS7770"/>
<reference evidence="8 9" key="1">
    <citation type="journal article" date="2014" name="Genome Announc.">
        <title>Draft genome sequence of the pathogenic fungus Scedosporium apiospermum.</title>
        <authorList>
            <person name="Vandeputte P."/>
            <person name="Ghamrawi S."/>
            <person name="Rechenmann M."/>
            <person name="Iltis A."/>
            <person name="Giraud S."/>
            <person name="Fleury M."/>
            <person name="Thornton C."/>
            <person name="Delhaes L."/>
            <person name="Meyer W."/>
            <person name="Papon N."/>
            <person name="Bouchara J.P."/>
        </authorList>
    </citation>
    <scope>NUCLEOTIDE SEQUENCE [LARGE SCALE GENOMIC DNA]</scope>
    <source>
        <strain evidence="8 9">IHEM 14462</strain>
    </source>
</reference>
<dbReference type="Pfam" id="PF00271">
    <property type="entry name" value="Helicase_C"/>
    <property type="match status" value="1"/>
</dbReference>
<feature type="domain" description="Helicase C-terminal" evidence="7">
    <location>
        <begin position="745"/>
        <end position="905"/>
    </location>
</feature>
<feature type="region of interest" description="Disordered" evidence="5">
    <location>
        <begin position="1037"/>
        <end position="1067"/>
    </location>
</feature>
<dbReference type="Pfam" id="PF00176">
    <property type="entry name" value="SNF2-rel_dom"/>
    <property type="match status" value="1"/>
</dbReference>
<dbReference type="AlphaFoldDB" id="A0A084G2N2"/>
<feature type="region of interest" description="Disordered" evidence="5">
    <location>
        <begin position="919"/>
        <end position="938"/>
    </location>
</feature>
<dbReference type="SUPFAM" id="SSF52540">
    <property type="entry name" value="P-loop containing nucleoside triphosphate hydrolases"/>
    <property type="match status" value="2"/>
</dbReference>
<dbReference type="PROSITE" id="PS51194">
    <property type="entry name" value="HELICASE_CTER"/>
    <property type="match status" value="1"/>
</dbReference>
<dbReference type="PROSITE" id="PS51192">
    <property type="entry name" value="HELICASE_ATP_BIND_1"/>
    <property type="match status" value="1"/>
</dbReference>
<dbReference type="GO" id="GO:0006283">
    <property type="term" value="P:transcription-coupled nucleotide-excision repair"/>
    <property type="evidence" value="ECO:0007669"/>
    <property type="project" value="TreeGrafter"/>
</dbReference>
<feature type="region of interest" description="Disordered" evidence="5">
    <location>
        <begin position="140"/>
        <end position="174"/>
    </location>
</feature>
<dbReference type="InterPro" id="IPR038718">
    <property type="entry name" value="SNF2-like_sf"/>
</dbReference>
<keyword evidence="4" id="KW-0175">Coiled coil</keyword>
<dbReference type="SMART" id="SM00487">
    <property type="entry name" value="DEXDc"/>
    <property type="match status" value="1"/>
</dbReference>
<dbReference type="SMART" id="SM00490">
    <property type="entry name" value="HELICc"/>
    <property type="match status" value="1"/>
</dbReference>
<feature type="region of interest" description="Disordered" evidence="5">
    <location>
        <begin position="188"/>
        <end position="327"/>
    </location>
</feature>
<evidence type="ECO:0000313" key="9">
    <source>
        <dbReference type="Proteomes" id="UP000028545"/>
    </source>
</evidence>
<dbReference type="InterPro" id="IPR001650">
    <property type="entry name" value="Helicase_C-like"/>
</dbReference>
<dbReference type="GO" id="GO:0005634">
    <property type="term" value="C:nucleus"/>
    <property type="evidence" value="ECO:0007669"/>
    <property type="project" value="TreeGrafter"/>
</dbReference>
<keyword evidence="3" id="KW-0067">ATP-binding</keyword>
<organism evidence="8 9">
    <name type="scientific">Pseudallescheria apiosperma</name>
    <name type="common">Scedosporium apiospermum</name>
    <dbReference type="NCBI Taxonomy" id="563466"/>
    <lineage>
        <taxon>Eukaryota</taxon>
        <taxon>Fungi</taxon>
        <taxon>Dikarya</taxon>
        <taxon>Ascomycota</taxon>
        <taxon>Pezizomycotina</taxon>
        <taxon>Sordariomycetes</taxon>
        <taxon>Hypocreomycetidae</taxon>
        <taxon>Microascales</taxon>
        <taxon>Microascaceae</taxon>
        <taxon>Scedosporium</taxon>
    </lineage>
</organism>
<dbReference type="PANTHER" id="PTHR45629:SF7">
    <property type="entry name" value="DNA EXCISION REPAIR PROTEIN ERCC-6-RELATED"/>
    <property type="match status" value="1"/>
</dbReference>